<comment type="caution">
    <text evidence="2">The sequence shown here is derived from an EMBL/GenBank/DDBJ whole genome shotgun (WGS) entry which is preliminary data.</text>
</comment>
<organism evidence="2 3">
    <name type="scientific">Spirosoma oryzae</name>
    <dbReference type="NCBI Taxonomy" id="1469603"/>
    <lineage>
        <taxon>Bacteria</taxon>
        <taxon>Pseudomonadati</taxon>
        <taxon>Bacteroidota</taxon>
        <taxon>Cytophagia</taxon>
        <taxon>Cytophagales</taxon>
        <taxon>Cytophagaceae</taxon>
        <taxon>Spirosoma</taxon>
    </lineage>
</organism>
<proteinExistence type="predicted"/>
<dbReference type="Proteomes" id="UP000238375">
    <property type="component" value="Unassembled WGS sequence"/>
</dbReference>
<dbReference type="EMBL" id="PVTE01000015">
    <property type="protein sequence ID" value="PRY34970.1"/>
    <property type="molecule type" value="Genomic_DNA"/>
</dbReference>
<dbReference type="AlphaFoldDB" id="A0A2T0SNH7"/>
<keyword evidence="1" id="KW-0732">Signal</keyword>
<evidence type="ECO:0000313" key="2">
    <source>
        <dbReference type="EMBL" id="PRY34970.1"/>
    </source>
</evidence>
<dbReference type="PANTHER" id="PTHR37691:SF1">
    <property type="entry name" value="BLR3518 PROTEIN"/>
    <property type="match status" value="1"/>
</dbReference>
<dbReference type="RefSeq" id="WP_106139113.1">
    <property type="nucleotide sequence ID" value="NZ_PVTE01000015.1"/>
</dbReference>
<evidence type="ECO:0000256" key="1">
    <source>
        <dbReference type="SAM" id="SignalP"/>
    </source>
</evidence>
<feature type="chain" id="PRO_5015584757" evidence="1">
    <location>
        <begin position="22"/>
        <end position="151"/>
    </location>
</feature>
<dbReference type="Gene3D" id="3.40.1260.10">
    <property type="entry name" value="DsrEFH-like"/>
    <property type="match status" value="1"/>
</dbReference>
<protein>
    <submittedName>
        <fullName evidence="2">Uncharacterized protein</fullName>
    </submittedName>
</protein>
<reference evidence="2 3" key="1">
    <citation type="submission" date="2018-03" db="EMBL/GenBank/DDBJ databases">
        <title>Genomic Encyclopedia of Archaeal and Bacterial Type Strains, Phase II (KMG-II): from individual species to whole genera.</title>
        <authorList>
            <person name="Goeker M."/>
        </authorList>
    </citation>
    <scope>NUCLEOTIDE SEQUENCE [LARGE SCALE GENOMIC DNA]</scope>
    <source>
        <strain evidence="2 3">DSM 28354</strain>
    </source>
</reference>
<name>A0A2T0SNH7_9BACT</name>
<sequence>MKTLKILLLTACIGATLPTMAQTTNPATFHGADATKSTYRAVYQLDNEEPDRIKGTLRNIQNAINDPRLKGKLQLELVVFGAGVAAFKKESGYEETVKKLQDQGVVLAMCENTMRERKITKDELFPFLSYVPSGNGELIIRGQDGWTIIHP</sequence>
<dbReference type="OrthoDB" id="678766at2"/>
<gene>
    <name evidence="2" type="ORF">CLV58_11553</name>
</gene>
<accession>A0A2T0SNH7</accession>
<dbReference type="InterPro" id="IPR003787">
    <property type="entry name" value="Sulphur_relay_DsrE/F-like"/>
</dbReference>
<keyword evidence="3" id="KW-1185">Reference proteome</keyword>
<dbReference type="SUPFAM" id="SSF75169">
    <property type="entry name" value="DsrEFH-like"/>
    <property type="match status" value="1"/>
</dbReference>
<evidence type="ECO:0000313" key="3">
    <source>
        <dbReference type="Proteomes" id="UP000238375"/>
    </source>
</evidence>
<feature type="signal peptide" evidence="1">
    <location>
        <begin position="1"/>
        <end position="21"/>
    </location>
</feature>
<dbReference type="InterPro" id="IPR027396">
    <property type="entry name" value="DsrEFH-like"/>
</dbReference>
<dbReference type="Pfam" id="PF02635">
    <property type="entry name" value="DsrE"/>
    <property type="match status" value="1"/>
</dbReference>
<dbReference type="PANTHER" id="PTHR37691">
    <property type="entry name" value="BLR3518 PROTEIN"/>
    <property type="match status" value="1"/>
</dbReference>